<dbReference type="AlphaFoldDB" id="A0A0A9ANF0"/>
<name>A0A0A9ANF0_ARUDO</name>
<protein>
    <submittedName>
        <fullName evidence="1">Uncharacterized protein</fullName>
    </submittedName>
</protein>
<evidence type="ECO:0000313" key="1">
    <source>
        <dbReference type="EMBL" id="JAD53259.1"/>
    </source>
</evidence>
<reference evidence="1" key="1">
    <citation type="submission" date="2014-09" db="EMBL/GenBank/DDBJ databases">
        <authorList>
            <person name="Magalhaes I.L.F."/>
            <person name="Oliveira U."/>
            <person name="Santos F.R."/>
            <person name="Vidigal T.H.D.A."/>
            <person name="Brescovit A.D."/>
            <person name="Santos A.J."/>
        </authorList>
    </citation>
    <scope>NUCLEOTIDE SEQUENCE</scope>
    <source>
        <tissue evidence="1">Shoot tissue taken approximately 20 cm above the soil surface</tissue>
    </source>
</reference>
<dbReference type="EMBL" id="GBRH01244636">
    <property type="protein sequence ID" value="JAD53259.1"/>
    <property type="molecule type" value="Transcribed_RNA"/>
</dbReference>
<organism evidence="1">
    <name type="scientific">Arundo donax</name>
    <name type="common">Giant reed</name>
    <name type="synonym">Donax arundinaceus</name>
    <dbReference type="NCBI Taxonomy" id="35708"/>
    <lineage>
        <taxon>Eukaryota</taxon>
        <taxon>Viridiplantae</taxon>
        <taxon>Streptophyta</taxon>
        <taxon>Embryophyta</taxon>
        <taxon>Tracheophyta</taxon>
        <taxon>Spermatophyta</taxon>
        <taxon>Magnoliopsida</taxon>
        <taxon>Liliopsida</taxon>
        <taxon>Poales</taxon>
        <taxon>Poaceae</taxon>
        <taxon>PACMAD clade</taxon>
        <taxon>Arundinoideae</taxon>
        <taxon>Arundineae</taxon>
        <taxon>Arundo</taxon>
    </lineage>
</organism>
<proteinExistence type="predicted"/>
<reference evidence="1" key="2">
    <citation type="journal article" date="2015" name="Data Brief">
        <title>Shoot transcriptome of the giant reed, Arundo donax.</title>
        <authorList>
            <person name="Barrero R.A."/>
            <person name="Guerrero F.D."/>
            <person name="Moolhuijzen P."/>
            <person name="Goolsby J.A."/>
            <person name="Tidwell J."/>
            <person name="Bellgard S.E."/>
            <person name="Bellgard M.I."/>
        </authorList>
    </citation>
    <scope>NUCLEOTIDE SEQUENCE</scope>
    <source>
        <tissue evidence="1">Shoot tissue taken approximately 20 cm above the soil surface</tissue>
    </source>
</reference>
<accession>A0A0A9ANF0</accession>
<sequence length="32" mass="3431">MGTGAISPRLCMIYSTFDSCICVINVYPGGNF</sequence>